<dbReference type="AlphaFoldDB" id="A0A6G5A3G2"/>
<keyword evidence="1" id="KW-0732">Signal</keyword>
<dbReference type="EMBL" id="GIKN01002427">
    <property type="protein sequence ID" value="NIE44700.1"/>
    <property type="molecule type" value="Transcribed_RNA"/>
</dbReference>
<protein>
    <submittedName>
        <fullName evidence="2">Putative secreted protein</fullName>
    </submittedName>
</protein>
<feature type="signal peptide" evidence="1">
    <location>
        <begin position="1"/>
        <end position="18"/>
    </location>
</feature>
<reference evidence="2" key="1">
    <citation type="submission" date="2020-03" db="EMBL/GenBank/DDBJ databases">
        <title>A transcriptome and proteome of the tick Rhipicephalus microplus shaped by the genetic composition of its hosts and developmental stage.</title>
        <authorList>
            <person name="Garcia G.R."/>
            <person name="Ribeiro J.M.C."/>
            <person name="Maruyama S.R."/>
            <person name="Gardinasse L.G."/>
            <person name="Nelson K."/>
            <person name="Ferreira B.R."/>
            <person name="Andrade T.G."/>
            <person name="Santos I.K.F.M."/>
        </authorList>
    </citation>
    <scope>NUCLEOTIDE SEQUENCE</scope>
    <source>
        <strain evidence="2">NSGR</strain>
        <tissue evidence="2">Salivary glands</tissue>
    </source>
</reference>
<feature type="chain" id="PRO_5026005005" evidence="1">
    <location>
        <begin position="19"/>
        <end position="82"/>
    </location>
</feature>
<organism evidence="2">
    <name type="scientific">Rhipicephalus microplus</name>
    <name type="common">Cattle tick</name>
    <name type="synonym">Boophilus microplus</name>
    <dbReference type="NCBI Taxonomy" id="6941"/>
    <lineage>
        <taxon>Eukaryota</taxon>
        <taxon>Metazoa</taxon>
        <taxon>Ecdysozoa</taxon>
        <taxon>Arthropoda</taxon>
        <taxon>Chelicerata</taxon>
        <taxon>Arachnida</taxon>
        <taxon>Acari</taxon>
        <taxon>Parasitiformes</taxon>
        <taxon>Ixodida</taxon>
        <taxon>Ixodoidea</taxon>
        <taxon>Ixodidae</taxon>
        <taxon>Rhipicephalinae</taxon>
        <taxon>Rhipicephalus</taxon>
        <taxon>Boophilus</taxon>
    </lineage>
</organism>
<evidence type="ECO:0000313" key="2">
    <source>
        <dbReference type="EMBL" id="NIE44700.1"/>
    </source>
</evidence>
<accession>A0A6G5A3G2</accession>
<evidence type="ECO:0000256" key="1">
    <source>
        <dbReference type="SAM" id="SignalP"/>
    </source>
</evidence>
<name>A0A6G5A3G2_RHIMP</name>
<sequence>MRTVTLCNLFCFVHLCLLSGMEKQSELRLPVSNSFVCTVAFSFGNLRLISESTLLWLKVQGLLILSSKPACHRRRPMKAQIA</sequence>
<proteinExistence type="predicted"/>